<dbReference type="InterPro" id="IPR044730">
    <property type="entry name" value="RNase_H-like_dom_plant"/>
</dbReference>
<dbReference type="STRING" id="4572.M7ZEC3"/>
<dbReference type="InterPro" id="IPR036397">
    <property type="entry name" value="RNaseH_sf"/>
</dbReference>
<dbReference type="Pfam" id="PF00931">
    <property type="entry name" value="NB-ARC"/>
    <property type="match status" value="1"/>
</dbReference>
<evidence type="ECO:0000256" key="3">
    <source>
        <dbReference type="ARBA" id="ARBA00022737"/>
    </source>
</evidence>
<dbReference type="Gene3D" id="3.30.420.10">
    <property type="entry name" value="Ribonuclease H-like superfamily/Ribonuclease H"/>
    <property type="match status" value="1"/>
</dbReference>
<dbReference type="InterPro" id="IPR032675">
    <property type="entry name" value="LRR_dom_sf"/>
</dbReference>
<evidence type="ECO:0000259" key="8">
    <source>
        <dbReference type="Pfam" id="PF13456"/>
    </source>
</evidence>
<dbReference type="GO" id="GO:0003676">
    <property type="term" value="F:nucleic acid binding"/>
    <property type="evidence" value="ECO:0007669"/>
    <property type="project" value="InterPro"/>
</dbReference>
<dbReference type="InterPro" id="IPR012337">
    <property type="entry name" value="RNaseH-like_sf"/>
</dbReference>
<accession>M7ZEC3</accession>
<protein>
    <submittedName>
        <fullName evidence="11">Putative disease resistance RPP8-like protein 4</fullName>
    </submittedName>
</protein>
<proteinExistence type="inferred from homology"/>
<evidence type="ECO:0000259" key="10">
    <source>
        <dbReference type="Pfam" id="PF23598"/>
    </source>
</evidence>
<dbReference type="GO" id="GO:0098542">
    <property type="term" value="P:defense response to other organism"/>
    <property type="evidence" value="ECO:0007669"/>
    <property type="project" value="TreeGrafter"/>
</dbReference>
<dbReference type="OMA" id="WNGNINT"/>
<dbReference type="Pfam" id="PF13456">
    <property type="entry name" value="RVT_3"/>
    <property type="match status" value="1"/>
</dbReference>
<evidence type="ECO:0000313" key="11">
    <source>
        <dbReference type="EMBL" id="EMS61533.1"/>
    </source>
</evidence>
<dbReference type="SUPFAM" id="SSF52540">
    <property type="entry name" value="P-loop containing nucleoside triphosphate hydrolases"/>
    <property type="match status" value="1"/>
</dbReference>
<evidence type="ECO:0000256" key="4">
    <source>
        <dbReference type="ARBA" id="ARBA00022741"/>
    </source>
</evidence>
<feature type="domain" description="RNase H type-1" evidence="8">
    <location>
        <begin position="898"/>
        <end position="1012"/>
    </location>
</feature>
<dbReference type="eggNOG" id="KOG4658">
    <property type="taxonomic scope" value="Eukaryota"/>
</dbReference>
<dbReference type="InterPro" id="IPR044974">
    <property type="entry name" value="Disease_R_plants"/>
</dbReference>
<keyword evidence="2" id="KW-0433">Leucine-rich repeat</keyword>
<evidence type="ECO:0000256" key="6">
    <source>
        <dbReference type="ARBA" id="ARBA00023054"/>
    </source>
</evidence>
<dbReference type="Gene3D" id="3.40.50.300">
    <property type="entry name" value="P-loop containing nucleotide triphosphate hydrolases"/>
    <property type="match status" value="2"/>
</dbReference>
<gene>
    <name evidence="11" type="ORF">TRIUR3_13785</name>
</gene>
<dbReference type="Gene3D" id="3.80.10.10">
    <property type="entry name" value="Ribonuclease Inhibitor"/>
    <property type="match status" value="1"/>
</dbReference>
<dbReference type="InterPro" id="IPR041118">
    <property type="entry name" value="Rx_N"/>
</dbReference>
<feature type="domain" description="Disease resistance R13L4/SHOC-2-like LRR" evidence="10">
    <location>
        <begin position="470"/>
        <end position="818"/>
    </location>
</feature>
<reference evidence="11" key="1">
    <citation type="journal article" date="2013" name="Nature">
        <title>Draft genome of the wheat A-genome progenitor Triticum urartu.</title>
        <authorList>
            <person name="Ling H.Q."/>
            <person name="Zhao S."/>
            <person name="Liu D."/>
            <person name="Wang J."/>
            <person name="Sun H."/>
            <person name="Zhang C."/>
            <person name="Fan H."/>
            <person name="Li D."/>
            <person name="Dong L."/>
            <person name="Tao Y."/>
            <person name="Gao C."/>
            <person name="Wu H."/>
            <person name="Li Y."/>
            <person name="Cui Y."/>
            <person name="Guo X."/>
            <person name="Zheng S."/>
            <person name="Wang B."/>
            <person name="Yu K."/>
            <person name="Liang Q."/>
            <person name="Yang W."/>
            <person name="Lou X."/>
            <person name="Chen J."/>
            <person name="Feng M."/>
            <person name="Jian J."/>
            <person name="Zhang X."/>
            <person name="Luo G."/>
            <person name="Jiang Y."/>
            <person name="Liu J."/>
            <person name="Wang Z."/>
            <person name="Sha Y."/>
            <person name="Zhang B."/>
            <person name="Wu H."/>
            <person name="Tang D."/>
            <person name="Shen Q."/>
            <person name="Xue P."/>
            <person name="Zou S."/>
            <person name="Wang X."/>
            <person name="Liu X."/>
            <person name="Wang F."/>
            <person name="Yang Y."/>
            <person name="An X."/>
            <person name="Dong Z."/>
            <person name="Zhang K."/>
            <person name="Zhang X."/>
            <person name="Luo M.C."/>
            <person name="Dvorak J."/>
            <person name="Tong Y."/>
            <person name="Wang J."/>
            <person name="Yang H."/>
            <person name="Li Z."/>
            <person name="Wang D."/>
            <person name="Zhang A."/>
            <person name="Wang J."/>
        </authorList>
    </citation>
    <scope>NUCLEOTIDE SEQUENCE</scope>
</reference>
<keyword evidence="4" id="KW-0547">Nucleotide-binding</keyword>
<dbReference type="GO" id="GO:0043531">
    <property type="term" value="F:ADP binding"/>
    <property type="evidence" value="ECO:0007669"/>
    <property type="project" value="InterPro"/>
</dbReference>
<dbReference type="InterPro" id="IPR027417">
    <property type="entry name" value="P-loop_NTPase"/>
</dbReference>
<dbReference type="EMBL" id="KD094591">
    <property type="protein sequence ID" value="EMS61533.1"/>
    <property type="molecule type" value="Genomic_DNA"/>
</dbReference>
<organism evidence="11">
    <name type="scientific">Triticum urartu</name>
    <name type="common">Red wild einkorn</name>
    <name type="synonym">Crithodium urartu</name>
    <dbReference type="NCBI Taxonomy" id="4572"/>
    <lineage>
        <taxon>Eukaryota</taxon>
        <taxon>Viridiplantae</taxon>
        <taxon>Streptophyta</taxon>
        <taxon>Embryophyta</taxon>
        <taxon>Tracheophyta</taxon>
        <taxon>Spermatophyta</taxon>
        <taxon>Magnoliopsida</taxon>
        <taxon>Liliopsida</taxon>
        <taxon>Poales</taxon>
        <taxon>Poaceae</taxon>
        <taxon>BOP clade</taxon>
        <taxon>Pooideae</taxon>
        <taxon>Triticodae</taxon>
        <taxon>Triticeae</taxon>
        <taxon>Triticinae</taxon>
        <taxon>Triticum</taxon>
    </lineage>
</organism>
<dbReference type="InterPro" id="IPR055414">
    <property type="entry name" value="LRR_R13L4/SHOC2-like"/>
</dbReference>
<comment type="similarity">
    <text evidence="1">Belongs to the disease resistance NB-LRR family.</text>
</comment>
<dbReference type="GO" id="GO:0004523">
    <property type="term" value="F:RNA-DNA hybrid ribonuclease activity"/>
    <property type="evidence" value="ECO:0007669"/>
    <property type="project" value="InterPro"/>
</dbReference>
<keyword evidence="5" id="KW-0611">Plant defense</keyword>
<dbReference type="CDD" id="cd14798">
    <property type="entry name" value="RX-CC_like"/>
    <property type="match status" value="1"/>
</dbReference>
<dbReference type="Gene3D" id="1.10.8.430">
    <property type="entry name" value="Helical domain of apoptotic protease-activating factors"/>
    <property type="match status" value="1"/>
</dbReference>
<dbReference type="Pfam" id="PF23598">
    <property type="entry name" value="LRR_14"/>
    <property type="match status" value="1"/>
</dbReference>
<dbReference type="CDD" id="cd06222">
    <property type="entry name" value="RNase_H_like"/>
    <property type="match status" value="1"/>
</dbReference>
<dbReference type="Gene3D" id="1.20.5.4130">
    <property type="match status" value="1"/>
</dbReference>
<dbReference type="PANTHER" id="PTHR23155">
    <property type="entry name" value="DISEASE RESISTANCE PROTEIN RP"/>
    <property type="match status" value="1"/>
</dbReference>
<sequence length="1043" mass="118780">MAGIMVSASTGVMNYLLGKLTTLVGKEFTRLKNLRKEVRFINNELISMKYALDGLSDLDELDPQTKRWRDMVREMSYEIEDIIDDFMQSIGENDRTTGLVSNTVRRLKTLRDRHRIAGQIEEVKQLVLETSERQRRYELRIPPSSNVDIDPRVTALYTEVADLVGIEGPANELVSWLMDEEKKLKAVSIVGFGGLGKTTETSIHTCESRLIEMLREHLQTKRYLIIIDDIWDISAWNIIKCVFSKNDLASRVVVTTRKQDAAMTCCSRDCILQMKPLTNEDSTRLFFGRVFGSKEACPPQLRDISVEILKKCGGLPLAVISISSMLANKNCNQKERWEYVQDSMGSESNHMLDGMRQILNLSYKDLPPYLKTCLLYLGMYPEDYQIERSNLERQWMAEEFDKRGSVTKCKVHDMLLNLILIKSAQENFLTIVDDPHAFTRLQCKVRRLSIRLDGASNGREIVSTNNSMSQVRSIMFFGSSQITPPLSEFKFLRVVHIDLDDAEVDLTGLCKLYQLRYLCISDGCSYQLPTQIRVLQHLETLELFSCDRVPSDIIHLPRLMFLKAWTRLPDGIGNMKSLRHLFGFDFTLYKLDNIRGLGELTNLKFLYLTCGIRKDDWERRMDALCSSLGNLCHLENLFVDLIGCIDGFMPLFPPPTHYRLERLIMQWRCWFSRVPSWMGELHNLCQLKFKVGQLLTDGVGILAELPALTHLDVETGKTTNKVISIERGAFPALKSFKLLLSSALHLTFQAGAMPRLQRLKLKFNVHGSEQIGAAPAGLEQLLALEELTAKICCHRASESDKRSADSDLRSAIDMFPSHLLVKVSYEEVFFERGYIWRVGNGQNIDIWVDAWIPKCADRKVSTPRGNHLISWVADFIDPISNEWDVELFGQRISWNGNINTLRGTVGAVLRDDRGKFIAGANEKIDWCADILAAEALALRYGLSLAQRIGCNRLVINSDNLEVIETMNNGGGHAIAAAVIFDDCYYLACDFPISRFEHCNREANKVAHELARLARFSATYDWFEEVLNEIVNFLTDDVSILSNE</sequence>
<dbReference type="Pfam" id="PF18052">
    <property type="entry name" value="Rx_N"/>
    <property type="match status" value="1"/>
</dbReference>
<dbReference type="PANTHER" id="PTHR23155:SF906">
    <property type="entry name" value="OS08G0205100 PROTEIN"/>
    <property type="match status" value="1"/>
</dbReference>
<keyword evidence="3" id="KW-0677">Repeat</keyword>
<dbReference type="InterPro" id="IPR042197">
    <property type="entry name" value="Apaf_helical"/>
</dbReference>
<dbReference type="InterPro" id="IPR002182">
    <property type="entry name" value="NB-ARC"/>
</dbReference>
<dbReference type="SUPFAM" id="SSF52058">
    <property type="entry name" value="L domain-like"/>
    <property type="match status" value="1"/>
</dbReference>
<dbReference type="InterPro" id="IPR002156">
    <property type="entry name" value="RNaseH_domain"/>
</dbReference>
<dbReference type="SUPFAM" id="SSF53098">
    <property type="entry name" value="Ribonuclease H-like"/>
    <property type="match status" value="1"/>
</dbReference>
<evidence type="ECO:0000256" key="2">
    <source>
        <dbReference type="ARBA" id="ARBA00022614"/>
    </source>
</evidence>
<feature type="domain" description="Disease resistance N-terminal" evidence="9">
    <location>
        <begin position="12"/>
        <end position="96"/>
    </location>
</feature>
<evidence type="ECO:0000256" key="5">
    <source>
        <dbReference type="ARBA" id="ARBA00022821"/>
    </source>
</evidence>
<keyword evidence="6" id="KW-0175">Coiled coil</keyword>
<name>M7ZEC3_TRIUA</name>
<feature type="domain" description="NB-ARC" evidence="7">
    <location>
        <begin position="207"/>
        <end position="292"/>
    </location>
</feature>
<evidence type="ECO:0000259" key="7">
    <source>
        <dbReference type="Pfam" id="PF00931"/>
    </source>
</evidence>
<dbReference type="PRINTS" id="PR00364">
    <property type="entry name" value="DISEASERSIST"/>
</dbReference>
<evidence type="ECO:0000259" key="9">
    <source>
        <dbReference type="Pfam" id="PF18052"/>
    </source>
</evidence>
<dbReference type="InterPro" id="IPR038005">
    <property type="entry name" value="RX-like_CC"/>
</dbReference>
<evidence type="ECO:0000256" key="1">
    <source>
        <dbReference type="ARBA" id="ARBA00008894"/>
    </source>
</evidence>
<dbReference type="AlphaFoldDB" id="M7ZEC3"/>